<dbReference type="GO" id="GO:1990281">
    <property type="term" value="C:efflux pump complex"/>
    <property type="evidence" value="ECO:0007669"/>
    <property type="project" value="TreeGrafter"/>
</dbReference>
<dbReference type="InterPro" id="IPR003423">
    <property type="entry name" value="OMP_efflux"/>
</dbReference>
<evidence type="ECO:0000313" key="10">
    <source>
        <dbReference type="EMBL" id="ATL49336.1"/>
    </source>
</evidence>
<evidence type="ECO:0000256" key="9">
    <source>
        <dbReference type="SAM" id="SignalP"/>
    </source>
</evidence>
<accession>A0A291QZC1</accession>
<evidence type="ECO:0000256" key="2">
    <source>
        <dbReference type="ARBA" id="ARBA00007613"/>
    </source>
</evidence>
<dbReference type="PANTHER" id="PTHR30026:SF20">
    <property type="entry name" value="OUTER MEMBRANE PROTEIN TOLC"/>
    <property type="match status" value="1"/>
</dbReference>
<feature type="coiled-coil region" evidence="8">
    <location>
        <begin position="117"/>
        <end position="174"/>
    </location>
</feature>
<dbReference type="RefSeq" id="WP_098195704.1">
    <property type="nucleotide sequence ID" value="NZ_CP023777.1"/>
</dbReference>
<dbReference type="AlphaFoldDB" id="A0A291QZC1"/>
<dbReference type="KEGG" id="cbae:COR50_20345"/>
<protein>
    <submittedName>
        <fullName evidence="10">Transporter</fullName>
    </submittedName>
</protein>
<keyword evidence="7" id="KW-0998">Cell outer membrane</keyword>
<dbReference type="Proteomes" id="UP000220133">
    <property type="component" value="Chromosome"/>
</dbReference>
<feature type="signal peptide" evidence="9">
    <location>
        <begin position="1"/>
        <end position="17"/>
    </location>
</feature>
<dbReference type="Pfam" id="PF02321">
    <property type="entry name" value="OEP"/>
    <property type="match status" value="1"/>
</dbReference>
<dbReference type="OrthoDB" id="976750at2"/>
<gene>
    <name evidence="10" type="ORF">COR50_20345</name>
</gene>
<reference evidence="10 11" key="1">
    <citation type="submission" date="2017-10" db="EMBL/GenBank/DDBJ databases">
        <title>Paenichitinophaga pekingensis gen. nov., sp. nov., isolated from activated sludge.</title>
        <authorList>
            <person name="Jin D."/>
            <person name="Kong X."/>
            <person name="Deng Y."/>
            <person name="Bai Z."/>
        </authorList>
    </citation>
    <scope>NUCLEOTIDE SEQUENCE [LARGE SCALE GENOMIC DNA]</scope>
    <source>
        <strain evidence="10 11">13</strain>
    </source>
</reference>
<comment type="subcellular location">
    <subcellularLocation>
        <location evidence="1">Cell outer membrane</location>
    </subcellularLocation>
</comment>
<dbReference type="SUPFAM" id="SSF56954">
    <property type="entry name" value="Outer membrane efflux proteins (OEP)"/>
    <property type="match status" value="1"/>
</dbReference>
<evidence type="ECO:0000256" key="6">
    <source>
        <dbReference type="ARBA" id="ARBA00023136"/>
    </source>
</evidence>
<keyword evidence="5" id="KW-0812">Transmembrane</keyword>
<evidence type="ECO:0000256" key="8">
    <source>
        <dbReference type="SAM" id="Coils"/>
    </source>
</evidence>
<comment type="similarity">
    <text evidence="2">Belongs to the outer membrane factor (OMF) (TC 1.B.17) family.</text>
</comment>
<organism evidence="10 11">
    <name type="scientific">Chitinophaga caeni</name>
    <dbReference type="NCBI Taxonomy" id="2029983"/>
    <lineage>
        <taxon>Bacteria</taxon>
        <taxon>Pseudomonadati</taxon>
        <taxon>Bacteroidota</taxon>
        <taxon>Chitinophagia</taxon>
        <taxon>Chitinophagales</taxon>
        <taxon>Chitinophagaceae</taxon>
        <taxon>Chitinophaga</taxon>
    </lineage>
</organism>
<feature type="chain" id="PRO_5013081363" evidence="9">
    <location>
        <begin position="18"/>
        <end position="419"/>
    </location>
</feature>
<sequence>MKYLFCLLLYLPVQLMAQDSSLSLATCQSWAREHYPMLSQKEVIAKVTALQLKNTKSNYLPQVDLNAQATYQSDVTQIPIKLPNFDIQAIPNDQYKATVDVKQLIYDGGTIRQQQELHRANEKVSRQQLEVELYQLRLQVAQVFFNAILHGAYIENAEQVIEDISQRIERLKVGVSNGAVLQSNVDLLEAERLKAEQQLFEALTGKETALELLSILTGKSIDGNTRLEMPPAVEQQDAPGIMRPELLLYSYQSEALNAQDKLVATKNIPKLSAFVQGGYGRPGLNMLENEFRFFYIAGIKLNWNIWNWKQQQNERKILQWQEQTFSKRSETFELNTRMQLLQQQAEMKKMRAAMDKDERIVDLRNKVKDVSATQLDNGAVTVHDYLADLYAASQSKIQYKTHAIQWLLANIQYQIIKGN</sequence>
<name>A0A291QZC1_9BACT</name>
<dbReference type="GO" id="GO:0009279">
    <property type="term" value="C:cell outer membrane"/>
    <property type="evidence" value="ECO:0007669"/>
    <property type="project" value="UniProtKB-SubCell"/>
</dbReference>
<keyword evidence="9" id="KW-0732">Signal</keyword>
<keyword evidence="8" id="KW-0175">Coiled coil</keyword>
<dbReference type="InterPro" id="IPR051906">
    <property type="entry name" value="TolC-like"/>
</dbReference>
<proteinExistence type="inferred from homology"/>
<dbReference type="EMBL" id="CP023777">
    <property type="protein sequence ID" value="ATL49336.1"/>
    <property type="molecule type" value="Genomic_DNA"/>
</dbReference>
<dbReference type="Gene3D" id="1.20.1600.10">
    <property type="entry name" value="Outer membrane efflux proteins (OEP)"/>
    <property type="match status" value="1"/>
</dbReference>
<dbReference type="PANTHER" id="PTHR30026">
    <property type="entry name" value="OUTER MEMBRANE PROTEIN TOLC"/>
    <property type="match status" value="1"/>
</dbReference>
<keyword evidence="11" id="KW-1185">Reference proteome</keyword>
<evidence type="ECO:0000256" key="5">
    <source>
        <dbReference type="ARBA" id="ARBA00022692"/>
    </source>
</evidence>
<dbReference type="GO" id="GO:0015562">
    <property type="term" value="F:efflux transmembrane transporter activity"/>
    <property type="evidence" value="ECO:0007669"/>
    <property type="project" value="InterPro"/>
</dbReference>
<evidence type="ECO:0000313" key="11">
    <source>
        <dbReference type="Proteomes" id="UP000220133"/>
    </source>
</evidence>
<evidence type="ECO:0000256" key="4">
    <source>
        <dbReference type="ARBA" id="ARBA00022452"/>
    </source>
</evidence>
<keyword evidence="4" id="KW-1134">Transmembrane beta strand</keyword>
<keyword evidence="6" id="KW-0472">Membrane</keyword>
<evidence type="ECO:0000256" key="7">
    <source>
        <dbReference type="ARBA" id="ARBA00023237"/>
    </source>
</evidence>
<evidence type="ECO:0000256" key="1">
    <source>
        <dbReference type="ARBA" id="ARBA00004442"/>
    </source>
</evidence>
<dbReference type="GO" id="GO:0015288">
    <property type="term" value="F:porin activity"/>
    <property type="evidence" value="ECO:0007669"/>
    <property type="project" value="TreeGrafter"/>
</dbReference>
<keyword evidence="3" id="KW-0813">Transport</keyword>
<evidence type="ECO:0000256" key="3">
    <source>
        <dbReference type="ARBA" id="ARBA00022448"/>
    </source>
</evidence>